<name>M3FNF5_LEPIR</name>
<sequence length="159" mass="18851">MKVHDYVFISLGSYRYDLSTKDERKENFENSLLIVRNEKNRSSVERIVRRLFPQIDGLYTNTTYSNRESSWFSNLNICSPDRFGRYFTLLPGYDESELTELQIQTVLKSFSNLEMLEKVFDDFLEEGKFRLLLDQLQNYTSDEHYIKITDLKNLSIGSI</sequence>
<reference evidence="1 2" key="1">
    <citation type="submission" date="2013-02" db="EMBL/GenBank/DDBJ databases">
        <authorList>
            <person name="Harkins D.M."/>
            <person name="Durkin A.S."/>
            <person name="Brinkac L.M."/>
            <person name="Haft D.H."/>
            <person name="Selengut J.D."/>
            <person name="Sanka R."/>
            <person name="DePew J."/>
            <person name="Purushe J."/>
            <person name="Tulsiani S.M."/>
            <person name="Graham G.C."/>
            <person name="Burns M.-A."/>
            <person name="Dohnt M.F."/>
            <person name="Smythe L.D."/>
            <person name="McKay D.B."/>
            <person name="Craig S.B."/>
            <person name="Vinetz J.M."/>
            <person name="Sutton G.G."/>
            <person name="Nierman W.C."/>
            <person name="Fouts D.E."/>
        </authorList>
    </citation>
    <scope>NUCLEOTIDE SEQUENCE [LARGE SCALE GENOMIC DNA]</scope>
    <source>
        <strain evidence="1 2">LT2186</strain>
    </source>
</reference>
<dbReference type="Proteomes" id="UP000011776">
    <property type="component" value="Unassembled WGS sequence"/>
</dbReference>
<accession>M3FNF5</accession>
<dbReference type="AlphaFoldDB" id="M3FNF5"/>
<protein>
    <submittedName>
        <fullName evidence="1">Uncharacterized protein</fullName>
    </submittedName>
</protein>
<dbReference type="BioCyc" id="LINT1001599:G11K9-2089-MONOMER"/>
<comment type="caution">
    <text evidence="1">The sequence shown here is derived from an EMBL/GenBank/DDBJ whole genome shotgun (WGS) entry which is preliminary data.</text>
</comment>
<gene>
    <name evidence="1" type="ORF">LEP1GSC151_2560</name>
</gene>
<organism evidence="1 2">
    <name type="scientific">Leptospira interrogans serovar Grippotyphosa str. LT2186</name>
    <dbReference type="NCBI Taxonomy" id="1001599"/>
    <lineage>
        <taxon>Bacteria</taxon>
        <taxon>Pseudomonadati</taxon>
        <taxon>Spirochaetota</taxon>
        <taxon>Spirochaetia</taxon>
        <taxon>Leptospirales</taxon>
        <taxon>Leptospiraceae</taxon>
        <taxon>Leptospira</taxon>
    </lineage>
</organism>
<evidence type="ECO:0000313" key="2">
    <source>
        <dbReference type="Proteomes" id="UP000011776"/>
    </source>
</evidence>
<dbReference type="EMBL" id="AFME02000347">
    <property type="protein sequence ID" value="EMG08994.1"/>
    <property type="molecule type" value="Genomic_DNA"/>
</dbReference>
<proteinExistence type="predicted"/>
<evidence type="ECO:0000313" key="1">
    <source>
        <dbReference type="EMBL" id="EMG08994.1"/>
    </source>
</evidence>